<dbReference type="AlphaFoldDB" id="A0A8J3K1F2"/>
<accession>A0A8J3K1F2</accession>
<comment type="caution">
    <text evidence="2">The sequence shown here is derived from an EMBL/GenBank/DDBJ whole genome shotgun (WGS) entry which is preliminary data.</text>
</comment>
<keyword evidence="1" id="KW-0732">Signal</keyword>
<reference evidence="2 3" key="1">
    <citation type="submission" date="2021-01" db="EMBL/GenBank/DDBJ databases">
        <title>Whole genome shotgun sequence of Catellatospora chokoriensis NBRC 107358.</title>
        <authorList>
            <person name="Komaki H."/>
            <person name="Tamura T."/>
        </authorList>
    </citation>
    <scope>NUCLEOTIDE SEQUENCE [LARGE SCALE GENOMIC DNA]</scope>
    <source>
        <strain evidence="2 3">NBRC 107358</strain>
    </source>
</reference>
<feature type="signal peptide" evidence="1">
    <location>
        <begin position="1"/>
        <end position="23"/>
    </location>
</feature>
<feature type="chain" id="PRO_5039497487" description="Lipoprotein" evidence="1">
    <location>
        <begin position="24"/>
        <end position="205"/>
    </location>
</feature>
<protein>
    <recommendedName>
        <fullName evidence="4">Lipoprotein</fullName>
    </recommendedName>
</protein>
<gene>
    <name evidence="2" type="ORF">Cch02nite_46300</name>
</gene>
<dbReference type="EMBL" id="BONG01000029">
    <property type="protein sequence ID" value="GIF91186.1"/>
    <property type="molecule type" value="Genomic_DNA"/>
</dbReference>
<name>A0A8J3K1F2_9ACTN</name>
<dbReference type="RefSeq" id="WP_191838802.1">
    <property type="nucleotide sequence ID" value="NZ_BAAALB010000008.1"/>
</dbReference>
<evidence type="ECO:0000256" key="1">
    <source>
        <dbReference type="SAM" id="SignalP"/>
    </source>
</evidence>
<evidence type="ECO:0000313" key="2">
    <source>
        <dbReference type="EMBL" id="GIF91186.1"/>
    </source>
</evidence>
<dbReference type="Proteomes" id="UP000619293">
    <property type="component" value="Unassembled WGS sequence"/>
</dbReference>
<dbReference type="PROSITE" id="PS51257">
    <property type="entry name" value="PROKAR_LIPOPROTEIN"/>
    <property type="match status" value="1"/>
</dbReference>
<evidence type="ECO:0000313" key="3">
    <source>
        <dbReference type="Proteomes" id="UP000619293"/>
    </source>
</evidence>
<proteinExistence type="predicted"/>
<keyword evidence="3" id="KW-1185">Reference proteome</keyword>
<organism evidence="2 3">
    <name type="scientific">Catellatospora chokoriensis</name>
    <dbReference type="NCBI Taxonomy" id="310353"/>
    <lineage>
        <taxon>Bacteria</taxon>
        <taxon>Bacillati</taxon>
        <taxon>Actinomycetota</taxon>
        <taxon>Actinomycetes</taxon>
        <taxon>Micromonosporales</taxon>
        <taxon>Micromonosporaceae</taxon>
        <taxon>Catellatospora</taxon>
    </lineage>
</organism>
<sequence length="205" mass="21313">MMMRRLKPALVVAVVSVLLGAAACSSQPVSSEPETVTISGSYPGYASVKQLWSTADLVIEGTVQPGGRVIVIMPVAGDGTDPQADPGGSLDGLTEEEAGLVYTVRTVLVSRVLKGKASAGQQIEVKEMGGTRNGVRYVEEGATPLTEKSRVLLFLQTYPDSAASLLNPQQARFDLDGAGGYRSLPGNALRATPADLDALRAGRAG</sequence>
<evidence type="ECO:0008006" key="4">
    <source>
        <dbReference type="Google" id="ProtNLM"/>
    </source>
</evidence>